<dbReference type="EMBL" id="JBHTMY010000003">
    <property type="protein sequence ID" value="MFD1316168.1"/>
    <property type="molecule type" value="Genomic_DNA"/>
</dbReference>
<evidence type="ECO:0000313" key="3">
    <source>
        <dbReference type="Proteomes" id="UP001597201"/>
    </source>
</evidence>
<keyword evidence="1" id="KW-0812">Transmembrane</keyword>
<comment type="caution">
    <text evidence="2">The sequence shown here is derived from an EMBL/GenBank/DDBJ whole genome shotgun (WGS) entry which is preliminary data.</text>
</comment>
<organism evidence="2 3">
    <name type="scientific">Namhaeicola litoreus</name>
    <dbReference type="NCBI Taxonomy" id="1052145"/>
    <lineage>
        <taxon>Bacteria</taxon>
        <taxon>Pseudomonadati</taxon>
        <taxon>Bacteroidota</taxon>
        <taxon>Flavobacteriia</taxon>
        <taxon>Flavobacteriales</taxon>
        <taxon>Flavobacteriaceae</taxon>
        <taxon>Namhaeicola</taxon>
    </lineage>
</organism>
<dbReference type="PANTHER" id="PTHR34989:SF1">
    <property type="entry name" value="PROTEIN HDED"/>
    <property type="match status" value="1"/>
</dbReference>
<evidence type="ECO:0000256" key="1">
    <source>
        <dbReference type="SAM" id="Phobius"/>
    </source>
</evidence>
<feature type="transmembrane region" description="Helical" evidence="1">
    <location>
        <begin position="40"/>
        <end position="63"/>
    </location>
</feature>
<dbReference type="Proteomes" id="UP001597201">
    <property type="component" value="Unassembled WGS sequence"/>
</dbReference>
<name>A0ABW3Y6F2_9FLAO</name>
<keyword evidence="1" id="KW-0472">Membrane</keyword>
<feature type="transmembrane region" description="Helical" evidence="1">
    <location>
        <begin position="96"/>
        <end position="118"/>
    </location>
</feature>
<dbReference type="InterPro" id="IPR052712">
    <property type="entry name" value="Acid_resist_chaperone_HdeD"/>
</dbReference>
<proteinExistence type="predicted"/>
<feature type="transmembrane region" description="Helical" evidence="1">
    <location>
        <begin position="15"/>
        <end position="34"/>
    </location>
</feature>
<dbReference type="PANTHER" id="PTHR34989">
    <property type="entry name" value="PROTEIN HDED"/>
    <property type="match status" value="1"/>
</dbReference>
<dbReference type="InterPro" id="IPR005325">
    <property type="entry name" value="DUF308_memb"/>
</dbReference>
<protein>
    <submittedName>
        <fullName evidence="2">HdeD family acid-resistance protein</fullName>
    </submittedName>
</protein>
<evidence type="ECO:0000313" key="2">
    <source>
        <dbReference type="EMBL" id="MFD1316168.1"/>
    </source>
</evidence>
<keyword evidence="1" id="KW-1133">Transmembrane helix</keyword>
<gene>
    <name evidence="2" type="ORF">ACFQ39_11110</name>
</gene>
<feature type="transmembrane region" description="Helical" evidence="1">
    <location>
        <begin position="130"/>
        <end position="149"/>
    </location>
</feature>
<reference evidence="3" key="1">
    <citation type="journal article" date="2019" name="Int. J. Syst. Evol. Microbiol.">
        <title>The Global Catalogue of Microorganisms (GCM) 10K type strain sequencing project: providing services to taxonomists for standard genome sequencing and annotation.</title>
        <authorList>
            <consortium name="The Broad Institute Genomics Platform"/>
            <consortium name="The Broad Institute Genome Sequencing Center for Infectious Disease"/>
            <person name="Wu L."/>
            <person name="Ma J."/>
        </authorList>
    </citation>
    <scope>NUCLEOTIDE SEQUENCE [LARGE SCALE GENOMIC DNA]</scope>
    <source>
        <strain evidence="3">CCUG 61485</strain>
    </source>
</reference>
<dbReference type="RefSeq" id="WP_377178979.1">
    <property type="nucleotide sequence ID" value="NZ_JBHTMY010000003.1"/>
</dbReference>
<feature type="transmembrane region" description="Helical" evidence="1">
    <location>
        <begin position="155"/>
        <end position="176"/>
    </location>
</feature>
<accession>A0ABW3Y6F2</accession>
<feature type="transmembrane region" description="Helical" evidence="1">
    <location>
        <begin position="72"/>
        <end position="90"/>
    </location>
</feature>
<sequence length="202" mass="22624">MANAISKVNQSVKNWWIFLIIGILMIIGAIWMFNTPVESFVGLTVFFSMLIFISGILTIIYAIGHKDEIENWGLYLGGGILDLIVGFVLLKYPGVTIVLFSLFVGFWLLFRGIFMISGSFKMKKEGVHNWGWILVFGILTTIFAFFAIINPLVGASYLVFTLAFAFLLLGIGNIFISLQLRKVKGRVGEVKEEVRSAVNKLE</sequence>
<dbReference type="Pfam" id="PF03729">
    <property type="entry name" value="DUF308"/>
    <property type="match status" value="1"/>
</dbReference>
<keyword evidence="3" id="KW-1185">Reference proteome</keyword>